<feature type="transmembrane region" description="Helical" evidence="8">
    <location>
        <begin position="96"/>
        <end position="115"/>
    </location>
</feature>
<evidence type="ECO:0000313" key="10">
    <source>
        <dbReference type="EMBL" id="ORZ02520.1"/>
    </source>
</evidence>
<dbReference type="Proteomes" id="UP000242180">
    <property type="component" value="Unassembled WGS sequence"/>
</dbReference>
<dbReference type="GO" id="GO:0016020">
    <property type="term" value="C:membrane"/>
    <property type="evidence" value="ECO:0007669"/>
    <property type="project" value="UniProtKB-SubCell"/>
</dbReference>
<keyword evidence="5 8" id="KW-1133">Transmembrane helix</keyword>
<feature type="domain" description="Major facilitator superfamily (MFS) profile" evidence="9">
    <location>
        <begin position="48"/>
        <end position="461"/>
    </location>
</feature>
<comment type="caution">
    <text evidence="10">The sequence shown here is derived from an EMBL/GenBank/DDBJ whole genome shotgun (WGS) entry which is preliminary data.</text>
</comment>
<dbReference type="Gene3D" id="1.20.1250.20">
    <property type="entry name" value="MFS general substrate transporter like domains"/>
    <property type="match status" value="2"/>
</dbReference>
<dbReference type="STRING" id="13706.A0A1X2HSH5"/>
<dbReference type="GO" id="GO:0022857">
    <property type="term" value="F:transmembrane transporter activity"/>
    <property type="evidence" value="ECO:0007669"/>
    <property type="project" value="InterPro"/>
</dbReference>
<dbReference type="InterPro" id="IPR020846">
    <property type="entry name" value="MFS_dom"/>
</dbReference>
<comment type="subcellular location">
    <subcellularLocation>
        <location evidence="1">Membrane</location>
        <topology evidence="1">Multi-pass membrane protein</topology>
    </subcellularLocation>
</comment>
<dbReference type="InterPro" id="IPR036259">
    <property type="entry name" value="MFS_trans_sf"/>
</dbReference>
<dbReference type="PANTHER" id="PTHR23506:SF23">
    <property type="entry name" value="GH10249P"/>
    <property type="match status" value="1"/>
</dbReference>
<dbReference type="OrthoDB" id="5086884at2759"/>
<feature type="transmembrane region" description="Helical" evidence="8">
    <location>
        <begin position="337"/>
        <end position="355"/>
    </location>
</feature>
<evidence type="ECO:0000256" key="8">
    <source>
        <dbReference type="SAM" id="Phobius"/>
    </source>
</evidence>
<feature type="transmembrane region" description="Helical" evidence="8">
    <location>
        <begin position="190"/>
        <end position="217"/>
    </location>
</feature>
<organism evidence="10 11">
    <name type="scientific">Syncephalastrum racemosum</name>
    <name type="common">Filamentous fungus</name>
    <dbReference type="NCBI Taxonomy" id="13706"/>
    <lineage>
        <taxon>Eukaryota</taxon>
        <taxon>Fungi</taxon>
        <taxon>Fungi incertae sedis</taxon>
        <taxon>Mucoromycota</taxon>
        <taxon>Mucoromycotina</taxon>
        <taxon>Mucoromycetes</taxon>
        <taxon>Mucorales</taxon>
        <taxon>Syncephalastraceae</taxon>
        <taxon>Syncephalastrum</taxon>
    </lineage>
</organism>
<evidence type="ECO:0000256" key="2">
    <source>
        <dbReference type="ARBA" id="ARBA00006829"/>
    </source>
</evidence>
<gene>
    <name evidence="10" type="ORF">BCR43DRAFT_431321</name>
</gene>
<evidence type="ECO:0000259" key="9">
    <source>
        <dbReference type="PROSITE" id="PS50850"/>
    </source>
</evidence>
<dbReference type="InParanoid" id="A0A1X2HSH5"/>
<keyword evidence="6 8" id="KW-0472">Membrane</keyword>
<dbReference type="PROSITE" id="PS50850">
    <property type="entry name" value="MFS"/>
    <property type="match status" value="1"/>
</dbReference>
<dbReference type="Pfam" id="PF07690">
    <property type="entry name" value="MFS_1"/>
    <property type="match status" value="1"/>
</dbReference>
<accession>A0A1X2HSH5</accession>
<keyword evidence="3" id="KW-0813">Transport</keyword>
<comment type="similarity">
    <text evidence="2">Belongs to the major facilitator superfamily. Vesicular transporter family.</text>
</comment>
<keyword evidence="11" id="KW-1185">Reference proteome</keyword>
<dbReference type="InterPro" id="IPR011701">
    <property type="entry name" value="MFS"/>
</dbReference>
<feature type="transmembrane region" description="Helical" evidence="8">
    <location>
        <begin position="435"/>
        <end position="457"/>
    </location>
</feature>
<evidence type="ECO:0000256" key="6">
    <source>
        <dbReference type="ARBA" id="ARBA00023136"/>
    </source>
</evidence>
<dbReference type="OMA" id="ENGMDSY"/>
<dbReference type="InterPro" id="IPR001958">
    <property type="entry name" value="Tet-R_TetA/multi-R_MdtG-like"/>
</dbReference>
<evidence type="ECO:0000256" key="1">
    <source>
        <dbReference type="ARBA" id="ARBA00004141"/>
    </source>
</evidence>
<dbReference type="InterPro" id="IPR050930">
    <property type="entry name" value="MFS_Vesicular_Transporter"/>
</dbReference>
<keyword evidence="4 8" id="KW-0812">Transmembrane</keyword>
<feature type="transmembrane region" description="Helical" evidence="8">
    <location>
        <begin position="405"/>
        <end position="429"/>
    </location>
</feature>
<dbReference type="PANTHER" id="PTHR23506">
    <property type="entry name" value="GH10249P"/>
    <property type="match status" value="1"/>
</dbReference>
<feature type="region of interest" description="Disordered" evidence="7">
    <location>
        <begin position="234"/>
        <end position="257"/>
    </location>
</feature>
<evidence type="ECO:0000256" key="7">
    <source>
        <dbReference type="SAM" id="MobiDB-lite"/>
    </source>
</evidence>
<proteinExistence type="inferred from homology"/>
<feature type="transmembrane region" description="Helical" evidence="8">
    <location>
        <begin position="127"/>
        <end position="149"/>
    </location>
</feature>
<feature type="transmembrane region" description="Helical" evidence="8">
    <location>
        <begin position="45"/>
        <end position="66"/>
    </location>
</feature>
<evidence type="ECO:0000313" key="11">
    <source>
        <dbReference type="Proteomes" id="UP000242180"/>
    </source>
</evidence>
<feature type="transmembrane region" description="Helical" evidence="8">
    <location>
        <begin position="272"/>
        <end position="294"/>
    </location>
</feature>
<feature type="transmembrane region" description="Helical" evidence="8">
    <location>
        <begin position="361"/>
        <end position="384"/>
    </location>
</feature>
<evidence type="ECO:0000256" key="4">
    <source>
        <dbReference type="ARBA" id="ARBA00022692"/>
    </source>
</evidence>
<protein>
    <submittedName>
        <fullName evidence="10">Major facilitator superfamily domain-containing protein</fullName>
    </submittedName>
</protein>
<reference evidence="10 11" key="1">
    <citation type="submission" date="2016-07" db="EMBL/GenBank/DDBJ databases">
        <title>Pervasive Adenine N6-methylation of Active Genes in Fungi.</title>
        <authorList>
            <consortium name="DOE Joint Genome Institute"/>
            <person name="Mondo S.J."/>
            <person name="Dannebaum R.O."/>
            <person name="Kuo R.C."/>
            <person name="Labutti K."/>
            <person name="Haridas S."/>
            <person name="Kuo A."/>
            <person name="Salamov A."/>
            <person name="Ahrendt S.R."/>
            <person name="Lipzen A."/>
            <person name="Sullivan W."/>
            <person name="Andreopoulos W.B."/>
            <person name="Clum A."/>
            <person name="Lindquist E."/>
            <person name="Daum C."/>
            <person name="Ramamoorthy G.K."/>
            <person name="Gryganskyi A."/>
            <person name="Culley D."/>
            <person name="Magnuson J.K."/>
            <person name="James T.Y."/>
            <person name="O'Malley M.A."/>
            <person name="Stajich J.E."/>
            <person name="Spatafora J.W."/>
            <person name="Visel A."/>
            <person name="Grigoriev I.V."/>
        </authorList>
    </citation>
    <scope>NUCLEOTIDE SEQUENCE [LARGE SCALE GENOMIC DNA]</scope>
    <source>
        <strain evidence="10 11">NRRL 2496</strain>
    </source>
</reference>
<dbReference type="SUPFAM" id="SSF103473">
    <property type="entry name" value="MFS general substrate transporter"/>
    <property type="match status" value="1"/>
</dbReference>
<feature type="compositionally biased region" description="Basic and acidic residues" evidence="7">
    <location>
        <begin position="234"/>
        <end position="251"/>
    </location>
</feature>
<dbReference type="CDD" id="cd17325">
    <property type="entry name" value="MFS_MdtG_SLC18_like"/>
    <property type="match status" value="1"/>
</dbReference>
<name>A0A1X2HSH5_SYNRA</name>
<dbReference type="EMBL" id="MCGN01000001">
    <property type="protein sequence ID" value="ORZ02520.1"/>
    <property type="molecule type" value="Genomic_DNA"/>
</dbReference>
<feature type="transmembrane region" description="Helical" evidence="8">
    <location>
        <begin position="20"/>
        <end position="38"/>
    </location>
</feature>
<dbReference type="AlphaFoldDB" id="A0A1X2HSH5"/>
<sequence length="484" mass="53341">MTLPTRKPPILLRYRSHDNFIFATAAVGLFTSVSLRELTTYPRTLINPLVQTFVHSVLFPLSPFIVNHINHGDDLSFEDTASSSASQAMISRETGIMVALYAVGLLVGSPIFGWLGDRIRQRRLPMLLGIMASIAANIMFMFACAYWMLLLARFLQGVSNACVWTMSLCLIADNWPERHLGLQMGKLVGFYPLGIVAGLPVGAPFAASMILCGIDFFMRLVIVERCHSPKEWFMRHNDPEQPESRPRKSTESDTTVQPAKVTLKQLLTRPRLLTSLYITFVVAGTMSCFESTLSMRLATEWHFDEAAVGLIFLAYMVPFIGSSALTGWFCDKYGAKVVVICSTILLIPVTVSLGIPDSQVTYWTIIVILVLSGTVMAGCQAPVFPEIAAVVSQQNGNSEGKDGLATSYALFNAAYGVGMCVGPILAGYLYSVVGFFWLCFVIAMLYVTCLPLTYLFTGQPGKFIVRRLPSEKVINELARDNASR</sequence>
<evidence type="ECO:0000256" key="3">
    <source>
        <dbReference type="ARBA" id="ARBA00022448"/>
    </source>
</evidence>
<dbReference type="PRINTS" id="PR01035">
    <property type="entry name" value="TCRTETA"/>
</dbReference>
<evidence type="ECO:0000256" key="5">
    <source>
        <dbReference type="ARBA" id="ARBA00022989"/>
    </source>
</evidence>
<feature type="transmembrane region" description="Helical" evidence="8">
    <location>
        <begin position="306"/>
        <end position="330"/>
    </location>
</feature>